<dbReference type="Proteomes" id="UP000005239">
    <property type="component" value="Unassembled WGS sequence"/>
</dbReference>
<dbReference type="GO" id="GO:0008237">
    <property type="term" value="F:metallopeptidase activity"/>
    <property type="evidence" value="ECO:0007669"/>
    <property type="project" value="InterPro"/>
</dbReference>
<evidence type="ECO:0000313" key="1">
    <source>
        <dbReference type="EnsemblMetazoa" id="PPA37152.1"/>
    </source>
</evidence>
<dbReference type="Gene3D" id="3.40.390.10">
    <property type="entry name" value="Collagenase (Catalytic Domain)"/>
    <property type="match status" value="1"/>
</dbReference>
<dbReference type="EnsemblMetazoa" id="PPA37152.1">
    <property type="protein sequence ID" value="PPA37152.1"/>
    <property type="gene ID" value="WBGene00275521"/>
</dbReference>
<dbReference type="AlphaFoldDB" id="A0A2A6BRZ4"/>
<keyword evidence="2" id="KW-1185">Reference proteome</keyword>
<dbReference type="InterPro" id="IPR024079">
    <property type="entry name" value="MetalloPept_cat_dom_sf"/>
</dbReference>
<reference evidence="2" key="1">
    <citation type="journal article" date="2008" name="Nat. Genet.">
        <title>The Pristionchus pacificus genome provides a unique perspective on nematode lifestyle and parasitism.</title>
        <authorList>
            <person name="Dieterich C."/>
            <person name="Clifton S.W."/>
            <person name="Schuster L.N."/>
            <person name="Chinwalla A."/>
            <person name="Delehaunty K."/>
            <person name="Dinkelacker I."/>
            <person name="Fulton L."/>
            <person name="Fulton R."/>
            <person name="Godfrey J."/>
            <person name="Minx P."/>
            <person name="Mitreva M."/>
            <person name="Roeseler W."/>
            <person name="Tian H."/>
            <person name="Witte H."/>
            <person name="Yang S.P."/>
            <person name="Wilson R.K."/>
            <person name="Sommer R.J."/>
        </authorList>
    </citation>
    <scope>NUCLEOTIDE SEQUENCE [LARGE SCALE GENOMIC DNA]</scope>
    <source>
        <strain evidence="2">PS312</strain>
    </source>
</reference>
<accession>A0A2A6BRZ4</accession>
<accession>A0A8R1USM9</accession>
<reference evidence="1" key="2">
    <citation type="submission" date="2022-06" db="UniProtKB">
        <authorList>
            <consortium name="EnsemblMetazoa"/>
        </authorList>
    </citation>
    <scope>IDENTIFICATION</scope>
    <source>
        <strain evidence="1">PS312</strain>
    </source>
</reference>
<proteinExistence type="predicted"/>
<protein>
    <submittedName>
        <fullName evidence="1">Uncharacterized protein</fullName>
    </submittedName>
</protein>
<sequence length="330" mass="35839">ATGLQGVAFTNTFKCKKAASLGRIAGLAKGRGDAAERCGLLTFEGRLDARDVQRTLTHEIGHSLGAEHDDDNDPERVEQELAQLKNVDSLKLCVSGFSRVLMTMGLFVLVVEPLLAPDDVTSKTSEKFGWGLAQLKNIDSLKLCVSGFSRVLMTMGLLILVVEPLLAPDDLTSKTRKTVFDVTSSGANRGSTTKTNKPIVISTLENPETHKWKLRKSRKTVFDVRSSGANRGSTTKINKPIVISTLENPETQSFRESIFLSCAKPHPNFSDSLTNGLIRKTVFDVTSSGANRGSTTKTNKPIVISTLENPETQSFRESTFLSCANSCSTL</sequence>
<dbReference type="SUPFAM" id="SSF55486">
    <property type="entry name" value="Metalloproteases ('zincins'), catalytic domain"/>
    <property type="match status" value="1"/>
</dbReference>
<name>A0A2A6BRZ4_PRIPA</name>
<organism evidence="1 2">
    <name type="scientific">Pristionchus pacificus</name>
    <name type="common">Parasitic nematode worm</name>
    <dbReference type="NCBI Taxonomy" id="54126"/>
    <lineage>
        <taxon>Eukaryota</taxon>
        <taxon>Metazoa</taxon>
        <taxon>Ecdysozoa</taxon>
        <taxon>Nematoda</taxon>
        <taxon>Chromadorea</taxon>
        <taxon>Rhabditida</taxon>
        <taxon>Rhabditina</taxon>
        <taxon>Diplogasteromorpha</taxon>
        <taxon>Diplogasteroidea</taxon>
        <taxon>Neodiplogasteridae</taxon>
        <taxon>Pristionchus</taxon>
    </lineage>
</organism>
<gene>
    <name evidence="1" type="primary">WBGene00275521</name>
</gene>
<evidence type="ECO:0000313" key="2">
    <source>
        <dbReference type="Proteomes" id="UP000005239"/>
    </source>
</evidence>